<dbReference type="GO" id="GO:0016787">
    <property type="term" value="F:hydrolase activity"/>
    <property type="evidence" value="ECO:0007669"/>
    <property type="project" value="UniProtKB-KW"/>
</dbReference>
<evidence type="ECO:0000313" key="7">
    <source>
        <dbReference type="EMBL" id="PAK96445.1"/>
    </source>
</evidence>
<dbReference type="GO" id="GO:0046872">
    <property type="term" value="F:metal ion binding"/>
    <property type="evidence" value="ECO:0007669"/>
    <property type="project" value="UniProtKB-KW"/>
</dbReference>
<dbReference type="SMART" id="SM00849">
    <property type="entry name" value="Lactamase_B"/>
    <property type="match status" value="1"/>
</dbReference>
<dbReference type="EMBL" id="LQQR01000023">
    <property type="protein sequence ID" value="KZE18151.1"/>
    <property type="molecule type" value="Genomic_DNA"/>
</dbReference>
<evidence type="ECO:0000313" key="9">
    <source>
        <dbReference type="Proteomes" id="UP000216867"/>
    </source>
</evidence>
<evidence type="ECO:0000259" key="5">
    <source>
        <dbReference type="SMART" id="SM00849"/>
    </source>
</evidence>
<reference evidence="7 9" key="3">
    <citation type="submission" date="2017-04" db="EMBL/GenBank/DDBJ databases">
        <title>Kefir bacterial isolates.</title>
        <authorList>
            <person name="Kim Y."/>
            <person name="Blasche S."/>
            <person name="Patil K.R."/>
        </authorList>
    </citation>
    <scope>NUCLEOTIDE SEQUENCE [LARGE SCALE GENOMIC DNA]</scope>
    <source>
        <strain evidence="7 9">OG2</strain>
    </source>
</reference>
<gene>
    <name evidence="6" type="ORF">AVW13_01625</name>
    <name evidence="7" type="ORF">B8X04_03830</name>
</gene>
<dbReference type="InterPro" id="IPR001279">
    <property type="entry name" value="Metallo-B-lactamas"/>
</dbReference>
<dbReference type="RefSeq" id="WP_009377137.1">
    <property type="nucleotide sequence ID" value="NZ_CP068173.1"/>
</dbReference>
<dbReference type="Proteomes" id="UP000216867">
    <property type="component" value="Unassembled WGS sequence"/>
</dbReference>
<comment type="cofactor">
    <cofactor evidence="1">
        <name>Zn(2+)</name>
        <dbReference type="ChEBI" id="CHEBI:29105"/>
    </cofactor>
</comment>
<proteinExistence type="predicted"/>
<dbReference type="AlphaFoldDB" id="A0A165DVI6"/>
<dbReference type="Gene3D" id="3.60.15.10">
    <property type="entry name" value="Ribonuclease Z/Hydroxyacylglutathione hydrolase-like"/>
    <property type="match status" value="1"/>
</dbReference>
<dbReference type="SUPFAM" id="SSF56281">
    <property type="entry name" value="Metallo-hydrolase/oxidoreductase"/>
    <property type="match status" value="1"/>
</dbReference>
<dbReference type="InterPro" id="IPR051453">
    <property type="entry name" value="MBL_Glyoxalase_II"/>
</dbReference>
<evidence type="ECO:0000256" key="4">
    <source>
        <dbReference type="ARBA" id="ARBA00022833"/>
    </source>
</evidence>
<dbReference type="InterPro" id="IPR036866">
    <property type="entry name" value="RibonucZ/Hydroxyglut_hydro"/>
</dbReference>
<dbReference type="Proteomes" id="UP000076612">
    <property type="component" value="Unassembled WGS sequence"/>
</dbReference>
<evidence type="ECO:0000313" key="6">
    <source>
        <dbReference type="EMBL" id="KZE18151.1"/>
    </source>
</evidence>
<organism evidence="7 9">
    <name type="scientific">Brevibacterium casei</name>
    <dbReference type="NCBI Taxonomy" id="33889"/>
    <lineage>
        <taxon>Bacteria</taxon>
        <taxon>Bacillati</taxon>
        <taxon>Actinomycetota</taxon>
        <taxon>Actinomycetes</taxon>
        <taxon>Micrococcales</taxon>
        <taxon>Brevibacteriaceae</taxon>
        <taxon>Brevibacterium</taxon>
    </lineage>
</organism>
<keyword evidence="2" id="KW-0479">Metal-binding</keyword>
<evidence type="ECO:0000256" key="2">
    <source>
        <dbReference type="ARBA" id="ARBA00022723"/>
    </source>
</evidence>
<evidence type="ECO:0000313" key="8">
    <source>
        <dbReference type="Proteomes" id="UP000076612"/>
    </source>
</evidence>
<evidence type="ECO:0000256" key="3">
    <source>
        <dbReference type="ARBA" id="ARBA00022801"/>
    </source>
</evidence>
<reference evidence="8" key="1">
    <citation type="submission" date="2016-01" db="EMBL/GenBank/DDBJ databases">
        <title>Draft genome of Chromobacterium sp. F49.</title>
        <authorList>
            <person name="Hong K.W."/>
        </authorList>
    </citation>
    <scope>NUCLEOTIDE SEQUENCE [LARGE SCALE GENOMIC DNA]</scope>
    <source>
        <strain evidence="8">M40</strain>
    </source>
</reference>
<keyword evidence="3 7" id="KW-0378">Hydrolase</keyword>
<feature type="domain" description="Metallo-beta-lactamase" evidence="5">
    <location>
        <begin position="12"/>
        <end position="199"/>
    </location>
</feature>
<keyword evidence="4" id="KW-0862">Zinc</keyword>
<reference evidence="6" key="2">
    <citation type="submission" date="2016-01" db="EMBL/GenBank/DDBJ databases">
        <authorList>
            <person name="Hong K.W."/>
        </authorList>
    </citation>
    <scope>NUCLEOTIDE SEQUENCE</scope>
    <source>
        <strain evidence="6">M40</strain>
    </source>
</reference>
<evidence type="ECO:0000256" key="1">
    <source>
        <dbReference type="ARBA" id="ARBA00001947"/>
    </source>
</evidence>
<accession>A0A165DVI6</accession>
<name>A0A165DVI6_9MICO</name>
<dbReference type="CDD" id="cd06262">
    <property type="entry name" value="metallo-hydrolase-like_MBL-fold"/>
    <property type="match status" value="1"/>
</dbReference>
<comment type="caution">
    <text evidence="7">The sequence shown here is derived from an EMBL/GenBank/DDBJ whole genome shotgun (WGS) entry which is preliminary data.</text>
</comment>
<dbReference type="EMBL" id="NCWY01000003">
    <property type="protein sequence ID" value="PAK96445.1"/>
    <property type="molecule type" value="Genomic_DNA"/>
</dbReference>
<dbReference type="STRING" id="33889.AVW13_01625"/>
<sequence length="215" mass="22394">MDVLTTRAEFLDVNCYAVRAEGHSDCILVDAGFDAAPGLAEVLAEEGLTPQAIFLTHGHPDHILGLPGMLERWDVPVHLGADDHYRMAAPGETLGPAFAQMIAPLLTDWQAPAEVVDLTDGTAVTVAGLTVTAVAAPGHTEGSTLLRVSADGEEVVFTGDVVFAGAIGRIDLPGGDAEAMGSTLRAFADLPDVPIYPGHGPGSRVGHELRTNPFL</sequence>
<dbReference type="PANTHER" id="PTHR46233:SF3">
    <property type="entry name" value="HYDROXYACYLGLUTATHIONE HYDROLASE GLOC"/>
    <property type="match status" value="1"/>
</dbReference>
<dbReference type="PANTHER" id="PTHR46233">
    <property type="entry name" value="HYDROXYACYLGLUTATHIONE HYDROLASE GLOC"/>
    <property type="match status" value="1"/>
</dbReference>
<protein>
    <submittedName>
        <fullName evidence="7">MBL fold metallo-hydrolase</fullName>
    </submittedName>
</protein>
<dbReference type="Pfam" id="PF00753">
    <property type="entry name" value="Lactamase_B"/>
    <property type="match status" value="1"/>
</dbReference>